<evidence type="ECO:0000259" key="3">
    <source>
        <dbReference type="Pfam" id="PF01648"/>
    </source>
</evidence>
<dbReference type="GO" id="GO:0008897">
    <property type="term" value="F:holo-[acyl-carrier-protein] synthase activity"/>
    <property type="evidence" value="ECO:0007669"/>
    <property type="project" value="InterPro"/>
</dbReference>
<dbReference type="STRING" id="910347.SAMN05421773_10759"/>
<dbReference type="Proteomes" id="UP000199207">
    <property type="component" value="Unassembled WGS sequence"/>
</dbReference>
<dbReference type="GO" id="GO:0005829">
    <property type="term" value="C:cytosol"/>
    <property type="evidence" value="ECO:0007669"/>
    <property type="project" value="TreeGrafter"/>
</dbReference>
<evidence type="ECO:0000256" key="2">
    <source>
        <dbReference type="ARBA" id="ARBA00022679"/>
    </source>
</evidence>
<dbReference type="GO" id="GO:0019878">
    <property type="term" value="P:lysine biosynthetic process via aminoadipic acid"/>
    <property type="evidence" value="ECO:0007669"/>
    <property type="project" value="TreeGrafter"/>
</dbReference>
<name>A0A1I1N1Q5_9ACTN</name>
<dbReference type="OrthoDB" id="190168at2"/>
<evidence type="ECO:0000313" key="4">
    <source>
        <dbReference type="EMBL" id="SFC88783.1"/>
    </source>
</evidence>
<evidence type="ECO:0000256" key="1">
    <source>
        <dbReference type="ARBA" id="ARBA00010990"/>
    </source>
</evidence>
<dbReference type="PANTHER" id="PTHR12215">
    <property type="entry name" value="PHOSPHOPANTETHEINE TRANSFERASE"/>
    <property type="match status" value="1"/>
</dbReference>
<sequence>MIAPGEVHLWLVPVHVRPGWPGLLDAEEQRRAAKLEGTPARDVFLTSRAAQRLIGSHYLGARPSDIVIERGCPRCPGARHGRPVFQGAAIDYSVSHTRSWLLLALTGTGLVGVDIEEMDSFQNPEAMSRTILSEAERAHFAQLTGPERARWLLAAWTRKEAALKLTGLGLRAWPHRVDVSGATVRATAPEWPSCTVHLYGLAAPDGHASALATTEPLVAVHRFELPESMHRPVPPAVRAAVPAASGRLLVAG</sequence>
<dbReference type="InterPro" id="IPR008278">
    <property type="entry name" value="4-PPantetheinyl_Trfase_dom"/>
</dbReference>
<dbReference type="InterPro" id="IPR050559">
    <property type="entry name" value="P-Pant_transferase_sf"/>
</dbReference>
<dbReference type="RefSeq" id="WP_093839191.1">
    <property type="nucleotide sequence ID" value="NZ_FOLM01000007.1"/>
</dbReference>
<dbReference type="Pfam" id="PF01648">
    <property type="entry name" value="ACPS"/>
    <property type="match status" value="1"/>
</dbReference>
<dbReference type="Gene3D" id="3.90.470.20">
    <property type="entry name" value="4'-phosphopantetheinyl transferase domain"/>
    <property type="match status" value="2"/>
</dbReference>
<dbReference type="InterPro" id="IPR037143">
    <property type="entry name" value="4-PPantetheinyl_Trfase_dom_sf"/>
</dbReference>
<gene>
    <name evidence="4" type="ORF">SAMN05421773_10759</name>
</gene>
<dbReference type="EMBL" id="FOLM01000007">
    <property type="protein sequence ID" value="SFC88783.1"/>
    <property type="molecule type" value="Genomic_DNA"/>
</dbReference>
<proteinExistence type="inferred from homology"/>
<feature type="domain" description="4'-phosphopantetheinyl transferase" evidence="3">
    <location>
        <begin position="111"/>
        <end position="176"/>
    </location>
</feature>
<dbReference type="PANTHER" id="PTHR12215:SF10">
    <property type="entry name" value="L-AMINOADIPATE-SEMIALDEHYDE DEHYDROGENASE-PHOSPHOPANTETHEINYL TRANSFERASE"/>
    <property type="match status" value="1"/>
</dbReference>
<reference evidence="4 5" key="1">
    <citation type="submission" date="2016-10" db="EMBL/GenBank/DDBJ databases">
        <authorList>
            <person name="de Groot N.N."/>
        </authorList>
    </citation>
    <scope>NUCLEOTIDE SEQUENCE [LARGE SCALE GENOMIC DNA]</scope>
    <source>
        <strain evidence="4 5">CGMCC 4.5739</strain>
    </source>
</reference>
<organism evidence="4 5">
    <name type="scientific">Streptomyces aidingensis</name>
    <dbReference type="NCBI Taxonomy" id="910347"/>
    <lineage>
        <taxon>Bacteria</taxon>
        <taxon>Bacillati</taxon>
        <taxon>Actinomycetota</taxon>
        <taxon>Actinomycetes</taxon>
        <taxon>Kitasatosporales</taxon>
        <taxon>Streptomycetaceae</taxon>
        <taxon>Streptomyces</taxon>
    </lineage>
</organism>
<keyword evidence="5" id="KW-1185">Reference proteome</keyword>
<protein>
    <submittedName>
        <fullName evidence="4">4'-phosphopantetheinyl transferase</fullName>
    </submittedName>
</protein>
<dbReference type="SUPFAM" id="SSF56214">
    <property type="entry name" value="4'-phosphopantetheinyl transferase"/>
    <property type="match status" value="2"/>
</dbReference>
<evidence type="ECO:0000313" key="5">
    <source>
        <dbReference type="Proteomes" id="UP000199207"/>
    </source>
</evidence>
<keyword evidence="2 4" id="KW-0808">Transferase</keyword>
<comment type="similarity">
    <text evidence="1">Belongs to the P-Pant transferase superfamily. Gsp/Sfp/HetI/AcpT family.</text>
</comment>
<dbReference type="AlphaFoldDB" id="A0A1I1N1Q5"/>
<dbReference type="GO" id="GO:0000287">
    <property type="term" value="F:magnesium ion binding"/>
    <property type="evidence" value="ECO:0007669"/>
    <property type="project" value="InterPro"/>
</dbReference>
<accession>A0A1I1N1Q5</accession>